<organism evidence="2 3">
    <name type="scientific">Candidatus Kutchimonas denitrificans</name>
    <dbReference type="NCBI Taxonomy" id="3056748"/>
    <lineage>
        <taxon>Bacteria</taxon>
        <taxon>Pseudomonadati</taxon>
        <taxon>Gemmatimonadota</taxon>
        <taxon>Gemmatimonadia</taxon>
        <taxon>Candidatus Palauibacterales</taxon>
        <taxon>Candidatus Palauibacteraceae</taxon>
        <taxon>Candidatus Kutchimonas</taxon>
    </lineage>
</organism>
<protein>
    <submittedName>
        <fullName evidence="2">FHA domain-containing protein</fullName>
    </submittedName>
</protein>
<dbReference type="SUPFAM" id="SSF49879">
    <property type="entry name" value="SMAD/FHA domain"/>
    <property type="match status" value="2"/>
</dbReference>
<evidence type="ECO:0000313" key="2">
    <source>
        <dbReference type="EMBL" id="NIR74637.1"/>
    </source>
</evidence>
<dbReference type="Proteomes" id="UP000702544">
    <property type="component" value="Unassembled WGS sequence"/>
</dbReference>
<reference evidence="2 3" key="1">
    <citation type="submission" date="2020-01" db="EMBL/GenBank/DDBJ databases">
        <title>Genomes assembled from Gulf of Kutch pelagic sediment metagenomes.</title>
        <authorList>
            <person name="Chandrashekar M."/>
            <person name="Mahajan M.S."/>
            <person name="Dave K.J."/>
            <person name="Vatsa P."/>
            <person name="Nathani N.M."/>
        </authorList>
    </citation>
    <scope>NUCLEOTIDE SEQUENCE [LARGE SCALE GENOMIC DNA]</scope>
    <source>
        <strain evidence="2">KS3-K002</strain>
    </source>
</reference>
<dbReference type="Pfam" id="PF00498">
    <property type="entry name" value="FHA"/>
    <property type="match status" value="2"/>
</dbReference>
<dbReference type="AlphaFoldDB" id="A0AAE4Z8J6"/>
<evidence type="ECO:0000313" key="3">
    <source>
        <dbReference type="Proteomes" id="UP000702544"/>
    </source>
</evidence>
<dbReference type="PANTHER" id="PTHR23308">
    <property type="entry name" value="NUCLEAR INHIBITOR OF PROTEIN PHOSPHATASE-1"/>
    <property type="match status" value="1"/>
</dbReference>
<dbReference type="InterPro" id="IPR050923">
    <property type="entry name" value="Cell_Proc_Reg/RNA_Proc"/>
</dbReference>
<comment type="caution">
    <text evidence="2">The sequence shown here is derived from an EMBL/GenBank/DDBJ whole genome shotgun (WGS) entry which is preliminary data.</text>
</comment>
<dbReference type="InterPro" id="IPR008984">
    <property type="entry name" value="SMAD_FHA_dom_sf"/>
</dbReference>
<dbReference type="SMART" id="SM00240">
    <property type="entry name" value="FHA"/>
    <property type="match status" value="2"/>
</dbReference>
<dbReference type="CDD" id="cd00060">
    <property type="entry name" value="FHA"/>
    <property type="match status" value="2"/>
</dbReference>
<name>A0AAE4Z8J6_9BACT</name>
<dbReference type="InterPro" id="IPR000253">
    <property type="entry name" value="FHA_dom"/>
</dbReference>
<feature type="domain" description="FHA" evidence="1">
    <location>
        <begin position="104"/>
        <end position="153"/>
    </location>
</feature>
<sequence length="193" mass="21546">MSVGRSGANTLTIRDERIAAHHVRIERENSRHVLVVTASEAVTTLNGRPLSTGERQPLQDGDRIGLADLEFLFIGDHRIGVLSRLWVVSGVHRGKTFRIAGPEARIGRATDNDVQFPDRSVSRHHCRIVRDEDVWWIEDLESTNGTILGGAPILARRQLHHGDQIVVGYSKFVFQEGEQPLENPKLEPSPPCN</sequence>
<dbReference type="Gene3D" id="2.60.200.20">
    <property type="match status" value="2"/>
</dbReference>
<dbReference type="EMBL" id="JAACAK010000046">
    <property type="protein sequence ID" value="NIR74637.1"/>
    <property type="molecule type" value="Genomic_DNA"/>
</dbReference>
<accession>A0AAE4Z8J6</accession>
<proteinExistence type="predicted"/>
<evidence type="ECO:0000259" key="1">
    <source>
        <dbReference type="PROSITE" id="PS50006"/>
    </source>
</evidence>
<gene>
    <name evidence="2" type="ORF">GWO12_05935</name>
</gene>
<dbReference type="PROSITE" id="PS50006">
    <property type="entry name" value="FHA_DOMAIN"/>
    <property type="match status" value="1"/>
</dbReference>